<name>A0A9P0FEM6_BRAAE</name>
<evidence type="ECO:0000256" key="10">
    <source>
        <dbReference type="PROSITE-ProRule" id="PRU00282"/>
    </source>
</evidence>
<feature type="repeat" description="Solcar" evidence="10">
    <location>
        <begin position="20"/>
        <end position="100"/>
    </location>
</feature>
<dbReference type="GO" id="GO:0005743">
    <property type="term" value="C:mitochondrial inner membrane"/>
    <property type="evidence" value="ECO:0007669"/>
    <property type="project" value="UniProtKB-SubCell"/>
</dbReference>
<dbReference type="InterPro" id="IPR018108">
    <property type="entry name" value="MCP_transmembrane"/>
</dbReference>
<evidence type="ECO:0000256" key="8">
    <source>
        <dbReference type="ARBA" id="ARBA00023128"/>
    </source>
</evidence>
<evidence type="ECO:0000313" key="13">
    <source>
        <dbReference type="Proteomes" id="UP001154078"/>
    </source>
</evidence>
<evidence type="ECO:0000313" key="12">
    <source>
        <dbReference type="EMBL" id="CAH0550100.1"/>
    </source>
</evidence>
<evidence type="ECO:0000256" key="9">
    <source>
        <dbReference type="ARBA" id="ARBA00023136"/>
    </source>
</evidence>
<reference evidence="12" key="1">
    <citation type="submission" date="2021-12" db="EMBL/GenBank/DDBJ databases">
        <authorList>
            <person name="King R."/>
        </authorList>
    </citation>
    <scope>NUCLEOTIDE SEQUENCE</scope>
</reference>
<accession>A0A9P0FEM6</accession>
<evidence type="ECO:0000256" key="2">
    <source>
        <dbReference type="ARBA" id="ARBA00006375"/>
    </source>
</evidence>
<evidence type="ECO:0000256" key="6">
    <source>
        <dbReference type="ARBA" id="ARBA00022792"/>
    </source>
</evidence>
<dbReference type="PROSITE" id="PS50920">
    <property type="entry name" value="SOLCAR"/>
    <property type="match status" value="2"/>
</dbReference>
<keyword evidence="3 11" id="KW-0813">Transport</keyword>
<feature type="repeat" description="Solcar" evidence="10">
    <location>
        <begin position="111"/>
        <end position="192"/>
    </location>
</feature>
<dbReference type="GO" id="GO:0051724">
    <property type="term" value="F:NAD transmembrane transporter activity"/>
    <property type="evidence" value="ECO:0007669"/>
    <property type="project" value="TreeGrafter"/>
</dbReference>
<protein>
    <recommendedName>
        <fullName evidence="14">Solute carrier family 25 member 51</fullName>
    </recommendedName>
</protein>
<evidence type="ECO:0008006" key="14">
    <source>
        <dbReference type="Google" id="ProtNLM"/>
    </source>
</evidence>
<dbReference type="OrthoDB" id="2139348at2759"/>
<keyword evidence="7" id="KW-1133">Transmembrane helix</keyword>
<organism evidence="12 13">
    <name type="scientific">Brassicogethes aeneus</name>
    <name type="common">Rape pollen beetle</name>
    <name type="synonym">Meligethes aeneus</name>
    <dbReference type="NCBI Taxonomy" id="1431903"/>
    <lineage>
        <taxon>Eukaryota</taxon>
        <taxon>Metazoa</taxon>
        <taxon>Ecdysozoa</taxon>
        <taxon>Arthropoda</taxon>
        <taxon>Hexapoda</taxon>
        <taxon>Insecta</taxon>
        <taxon>Pterygota</taxon>
        <taxon>Neoptera</taxon>
        <taxon>Endopterygota</taxon>
        <taxon>Coleoptera</taxon>
        <taxon>Polyphaga</taxon>
        <taxon>Cucujiformia</taxon>
        <taxon>Nitidulidae</taxon>
        <taxon>Meligethinae</taxon>
        <taxon>Brassicogethes</taxon>
    </lineage>
</organism>
<keyword evidence="13" id="KW-1185">Reference proteome</keyword>
<dbReference type="SUPFAM" id="SSF103506">
    <property type="entry name" value="Mitochondrial carrier"/>
    <property type="match status" value="1"/>
</dbReference>
<comment type="similarity">
    <text evidence="2 11">Belongs to the mitochondrial carrier (TC 2.A.29) family.</text>
</comment>
<evidence type="ECO:0000256" key="5">
    <source>
        <dbReference type="ARBA" id="ARBA00022737"/>
    </source>
</evidence>
<keyword evidence="4 10" id="KW-0812">Transmembrane</keyword>
<dbReference type="Gene3D" id="1.50.40.10">
    <property type="entry name" value="Mitochondrial carrier domain"/>
    <property type="match status" value="1"/>
</dbReference>
<keyword evidence="5" id="KW-0677">Repeat</keyword>
<dbReference type="AlphaFoldDB" id="A0A9P0FEM6"/>
<gene>
    <name evidence="12" type="ORF">MELIAE_LOCUS3001</name>
</gene>
<keyword evidence="6" id="KW-0999">Mitochondrion inner membrane</keyword>
<evidence type="ECO:0000256" key="1">
    <source>
        <dbReference type="ARBA" id="ARBA00004448"/>
    </source>
</evidence>
<keyword evidence="9 10" id="KW-0472">Membrane</keyword>
<evidence type="ECO:0000256" key="7">
    <source>
        <dbReference type="ARBA" id="ARBA00022989"/>
    </source>
</evidence>
<evidence type="ECO:0000256" key="3">
    <source>
        <dbReference type="ARBA" id="ARBA00022448"/>
    </source>
</evidence>
<dbReference type="InterPro" id="IPR052465">
    <property type="entry name" value="Mito_NAD+_Carrier"/>
</dbReference>
<evidence type="ECO:0000256" key="4">
    <source>
        <dbReference type="ARBA" id="ARBA00022692"/>
    </source>
</evidence>
<evidence type="ECO:0000256" key="11">
    <source>
        <dbReference type="RuleBase" id="RU000488"/>
    </source>
</evidence>
<keyword evidence="8" id="KW-0496">Mitochondrion</keyword>
<dbReference type="Proteomes" id="UP001154078">
    <property type="component" value="Chromosome 2"/>
</dbReference>
<dbReference type="PANTHER" id="PTHR46131:SF1">
    <property type="entry name" value="SD08549P"/>
    <property type="match status" value="1"/>
</dbReference>
<dbReference type="PANTHER" id="PTHR46131">
    <property type="entry name" value="SD08549P"/>
    <property type="match status" value="1"/>
</dbReference>
<dbReference type="Pfam" id="PF00153">
    <property type="entry name" value="Mito_carr"/>
    <property type="match status" value="3"/>
</dbReference>
<comment type="subcellular location">
    <subcellularLocation>
        <location evidence="1">Mitochondrion inner membrane</location>
        <topology evidence="1">Multi-pass membrane protein</topology>
    </subcellularLocation>
</comment>
<dbReference type="InterPro" id="IPR023395">
    <property type="entry name" value="MCP_dom_sf"/>
</dbReference>
<sequence>MSKPAVVQTCQREAVLTKKDVPGKEYLAGLFSGFMSVAVTYPMTKFNYRQILDRTSFKDTLLKMYSEGHSLLFRGILPPLLHKSIQMTIMFGTYSQVHRNLEKLIPNQRYNQILSSVIAASVESSIMPFERVQTVLIYSNYNKNYKNMFDAFVKIQKKHGTKELYRGYTVIWIRNSSSNLCFFFLRDKFHEITVNYNNLPLLEFIGGAFCGTTMSMVFYPIKVLKTAIHKEVGTSISYTRTLMEVYREKIYFRGWMMNGFKSLVSWGVSLQSYEFALRLLSNIK</sequence>
<proteinExistence type="inferred from homology"/>
<dbReference type="EMBL" id="OV121133">
    <property type="protein sequence ID" value="CAH0550100.1"/>
    <property type="molecule type" value="Genomic_DNA"/>
</dbReference>